<dbReference type="Pfam" id="PF25220">
    <property type="entry name" value="Sororin_C"/>
    <property type="match status" value="1"/>
</dbReference>
<feature type="domain" description="Sororin C-terminal region" evidence="7">
    <location>
        <begin position="56"/>
        <end position="79"/>
    </location>
</feature>
<keyword evidence="9" id="KW-1185">Reference proteome</keyword>
<dbReference type="GO" id="GO:0051301">
    <property type="term" value="P:cell division"/>
    <property type="evidence" value="ECO:0007669"/>
    <property type="project" value="UniProtKB-KW"/>
</dbReference>
<evidence type="ECO:0000256" key="5">
    <source>
        <dbReference type="ARBA" id="ARBA00093465"/>
    </source>
</evidence>
<protein>
    <submittedName>
        <fullName evidence="8">Elongation factor 1-gamma-like</fullName>
    </submittedName>
</protein>
<evidence type="ECO:0000256" key="6">
    <source>
        <dbReference type="SAM" id="MobiDB-lite"/>
    </source>
</evidence>
<name>A0ABC9XW43_GRUJA</name>
<dbReference type="InterPro" id="IPR057337">
    <property type="entry name" value="Sororin_C"/>
</dbReference>
<evidence type="ECO:0000313" key="9">
    <source>
        <dbReference type="Proteomes" id="UP001623348"/>
    </source>
</evidence>
<keyword evidence="4" id="KW-0131">Cell cycle</keyword>
<organism evidence="8 9">
    <name type="scientific">Grus japonensis</name>
    <name type="common">Japanese crane</name>
    <name type="synonym">Red-crowned crane</name>
    <dbReference type="NCBI Taxonomy" id="30415"/>
    <lineage>
        <taxon>Eukaryota</taxon>
        <taxon>Metazoa</taxon>
        <taxon>Chordata</taxon>
        <taxon>Craniata</taxon>
        <taxon>Vertebrata</taxon>
        <taxon>Euteleostomi</taxon>
        <taxon>Archelosauria</taxon>
        <taxon>Archosauria</taxon>
        <taxon>Dinosauria</taxon>
        <taxon>Saurischia</taxon>
        <taxon>Theropoda</taxon>
        <taxon>Coelurosauria</taxon>
        <taxon>Aves</taxon>
        <taxon>Neognathae</taxon>
        <taxon>Neoaves</taxon>
        <taxon>Gruiformes</taxon>
        <taxon>Gruidae</taxon>
        <taxon>Grus</taxon>
    </lineage>
</organism>
<feature type="compositionally biased region" description="Pro residues" evidence="6">
    <location>
        <begin position="13"/>
        <end position="34"/>
    </location>
</feature>
<keyword evidence="1" id="KW-0132">Cell division</keyword>
<dbReference type="Proteomes" id="UP001623348">
    <property type="component" value="Unassembled WGS sequence"/>
</dbReference>
<keyword evidence="3" id="KW-0539">Nucleus</keyword>
<reference evidence="8 9" key="1">
    <citation type="submission" date="2024-06" db="EMBL/GenBank/DDBJ databases">
        <title>The draft genome of Grus japonensis, version 3.</title>
        <authorList>
            <person name="Nabeshima K."/>
            <person name="Suzuki S."/>
            <person name="Onuma M."/>
        </authorList>
    </citation>
    <scope>NUCLEOTIDE SEQUENCE [LARGE SCALE GENOMIC DNA]</scope>
    <source>
        <strain evidence="8 9">451A</strain>
    </source>
</reference>
<dbReference type="GO" id="GO:0005634">
    <property type="term" value="C:nucleus"/>
    <property type="evidence" value="ECO:0007669"/>
    <property type="project" value="UniProtKB-SubCell"/>
</dbReference>
<evidence type="ECO:0000256" key="1">
    <source>
        <dbReference type="ARBA" id="ARBA00022618"/>
    </source>
</evidence>
<dbReference type="PANTHER" id="PTHR31092">
    <property type="entry name" value="SORORIN"/>
    <property type="match status" value="1"/>
</dbReference>
<evidence type="ECO:0000256" key="4">
    <source>
        <dbReference type="ARBA" id="ARBA00023306"/>
    </source>
</evidence>
<accession>A0ABC9XW43</accession>
<comment type="caution">
    <text evidence="8">The sequence shown here is derived from an EMBL/GenBank/DDBJ whole genome shotgun (WGS) entry which is preliminary data.</text>
</comment>
<comment type="similarity">
    <text evidence="5">Belongs to the sororin family.</text>
</comment>
<sequence>MGTPRGLGGAPLSPIPPNAPPRGPSPTPLPPPDLPGIGPGPERRRKKKVAPIDLGELEAWAARMNAQFEEAERFRLVVE</sequence>
<dbReference type="PANTHER" id="PTHR31092:SF2">
    <property type="entry name" value="SORORIN"/>
    <property type="match status" value="1"/>
</dbReference>
<feature type="region of interest" description="Disordered" evidence="6">
    <location>
        <begin position="1"/>
        <end position="47"/>
    </location>
</feature>
<evidence type="ECO:0000313" key="8">
    <source>
        <dbReference type="EMBL" id="GAB0201974.1"/>
    </source>
</evidence>
<keyword evidence="2" id="KW-0498">Mitosis</keyword>
<evidence type="ECO:0000256" key="2">
    <source>
        <dbReference type="ARBA" id="ARBA00022776"/>
    </source>
</evidence>
<dbReference type="EMBL" id="BAAFJT010000035">
    <property type="protein sequence ID" value="GAB0201974.1"/>
    <property type="molecule type" value="Genomic_DNA"/>
</dbReference>
<dbReference type="AlphaFoldDB" id="A0ABC9XW43"/>
<evidence type="ECO:0000259" key="7">
    <source>
        <dbReference type="Pfam" id="PF25220"/>
    </source>
</evidence>
<proteinExistence type="inferred from homology"/>
<gene>
    <name evidence="8" type="ORF">GRJ2_002663000</name>
</gene>
<evidence type="ECO:0000256" key="3">
    <source>
        <dbReference type="ARBA" id="ARBA00023242"/>
    </source>
</evidence>
<dbReference type="InterPro" id="IPR018605">
    <property type="entry name" value="Sororin"/>
</dbReference>